<dbReference type="SMART" id="SM00507">
    <property type="entry name" value="HNHc"/>
    <property type="match status" value="1"/>
</dbReference>
<dbReference type="AlphaFoldDB" id="A0A1C9CE39"/>
<dbReference type="InterPro" id="IPR051083">
    <property type="entry name" value="GrpII_Intron_Splice-Mob/Def"/>
</dbReference>
<dbReference type="InterPro" id="IPR000477">
    <property type="entry name" value="RT_dom"/>
</dbReference>
<dbReference type="RefSeq" id="YP_009297296.1">
    <property type="nucleotide sequence ID" value="NC_031175.1"/>
</dbReference>
<accession>A0A1C9CE39</accession>
<dbReference type="InterPro" id="IPR025960">
    <property type="entry name" value="RVT_N"/>
</dbReference>
<gene>
    <name evidence="2" type="primary">mat1i</name>
    <name evidence="2" type="ORF">Psor_164</name>
</gene>
<organism evidence="2">
    <name type="scientific">Porphyridium sordidum</name>
    <name type="common">Red alga</name>
    <dbReference type="NCBI Taxonomy" id="28024"/>
    <lineage>
        <taxon>Eukaryota</taxon>
        <taxon>Rhodophyta</taxon>
        <taxon>Bangiophyceae</taxon>
        <taxon>Porphyridiales</taxon>
        <taxon>Porphyridiaceae</taxon>
        <taxon>Porphyridium</taxon>
    </lineage>
</organism>
<dbReference type="CDD" id="cd01651">
    <property type="entry name" value="RT_G2_intron"/>
    <property type="match status" value="1"/>
</dbReference>
<feature type="domain" description="Reverse transcriptase" evidence="1">
    <location>
        <begin position="91"/>
        <end position="334"/>
    </location>
</feature>
<dbReference type="InterPro" id="IPR013087">
    <property type="entry name" value="Znf_C2H2_type"/>
</dbReference>
<proteinExistence type="predicted"/>
<dbReference type="PROSITE" id="PS50878">
    <property type="entry name" value="RT_POL"/>
    <property type="match status" value="1"/>
</dbReference>
<reference evidence="2" key="1">
    <citation type="journal article" date="2016" name="BMC Biol.">
        <title>Parallel evolution of highly conserved plastid genome architecture in red seaweeds and seed plants.</title>
        <authorList>
            <person name="Lee J."/>
            <person name="Cho C.H."/>
            <person name="Park S.I."/>
            <person name="Choi J.W."/>
            <person name="Song H.S."/>
            <person name="West J.A."/>
            <person name="Bhattacharya D."/>
            <person name="Yoon H.S."/>
        </authorList>
    </citation>
    <scope>NUCLEOTIDE SEQUENCE</scope>
</reference>
<keyword evidence="2" id="KW-0934">Plastid</keyword>
<geneLocation type="plastid" evidence="2"/>
<dbReference type="Pfam" id="PF00078">
    <property type="entry name" value="RVT_1"/>
    <property type="match status" value="1"/>
</dbReference>
<evidence type="ECO:0000259" key="1">
    <source>
        <dbReference type="PROSITE" id="PS50878"/>
    </source>
</evidence>
<evidence type="ECO:0000313" key="2">
    <source>
        <dbReference type="EMBL" id="AOM66639.1"/>
    </source>
</evidence>
<dbReference type="InterPro" id="IPR043502">
    <property type="entry name" value="DNA/RNA_pol_sf"/>
</dbReference>
<dbReference type="CDD" id="cd00085">
    <property type="entry name" value="HNHc"/>
    <property type="match status" value="1"/>
</dbReference>
<dbReference type="PROSITE" id="PS00028">
    <property type="entry name" value="ZINC_FINGER_C2H2_1"/>
    <property type="match status" value="1"/>
</dbReference>
<dbReference type="Pfam" id="PF13655">
    <property type="entry name" value="RVT_N"/>
    <property type="match status" value="1"/>
</dbReference>
<dbReference type="PANTHER" id="PTHR34047">
    <property type="entry name" value="NUCLEAR INTRON MATURASE 1, MITOCHONDRIAL-RELATED"/>
    <property type="match status" value="1"/>
</dbReference>
<dbReference type="InterPro" id="IPR003615">
    <property type="entry name" value="HNH_nuc"/>
</dbReference>
<dbReference type="EMBL" id="KX284720">
    <property type="protein sequence ID" value="AOM66639.1"/>
    <property type="molecule type" value="Genomic_DNA"/>
</dbReference>
<name>A0A1C9CE39_PORSO</name>
<dbReference type="PANTHER" id="PTHR34047:SF8">
    <property type="entry name" value="PROTEIN YKFC"/>
    <property type="match status" value="1"/>
</dbReference>
<dbReference type="SUPFAM" id="SSF56672">
    <property type="entry name" value="DNA/RNA polymerases"/>
    <property type="match status" value="1"/>
</dbReference>
<protein>
    <submittedName>
        <fullName evidence="2">Maturase</fullName>
    </submittedName>
</protein>
<sequence length="545" mass="64666">MQPTLKSCVEDWKTLPWKQFQKQIFRLQHRIYKAQQIENYKLVHKLQRLLFSSRAAKFLAIRQVTQLNTGKVKAGIDGKARLNEKERFELLNSLKDLNKYKHSQLRRIFIPKPNGEKRPLGIPTIKDRTIQCLVKYLLEPVYEAYASKGSWGFQPGKNAWDVKMNIFMNLKTHNTNYKKRILELDIEKCFDKIDHKKLLSLIYLPKQMHNIIKSALKAGVLNERTSTQEGTPQGGIISPLLCNIALHGIEDIWNQPSRYWSKPDKKYITKKTEIIQRGIRYADDMIFFIEEHENANELRHKIDEFLVERGLNVKETKTHLVKSTEGFDFLGWRFEVKANKALTCWPSHKNRKQMIDKIKCTMKNARFTLEQRLNKVKVIYKGWRNYHKYSDISKINLWNISEWTYKYAKKLNSKANRKERAIVKIKRIKAIHEIFNRHENSLFRFNAIKSEKSPFDNDWLYWSKRKQKQYAGQLAKVLTLQKFKCNACKLRFAVDDHVELHHIDGNHKNNKYKNLEALHRSCHHYMPIHGMKRRKVNNLVSLKAV</sequence>
<dbReference type="GeneID" id="29073776"/>